<dbReference type="AlphaFoldDB" id="A0A6G1J4Y1"/>
<dbReference type="Proteomes" id="UP000799291">
    <property type="component" value="Unassembled WGS sequence"/>
</dbReference>
<evidence type="ECO:0000313" key="3">
    <source>
        <dbReference type="Proteomes" id="UP000799291"/>
    </source>
</evidence>
<protein>
    <submittedName>
        <fullName evidence="2">Uncharacterized protein</fullName>
    </submittedName>
</protein>
<feature type="compositionally biased region" description="Polar residues" evidence="1">
    <location>
        <begin position="191"/>
        <end position="208"/>
    </location>
</feature>
<gene>
    <name evidence="2" type="ORF">K458DRAFT_442393</name>
</gene>
<feature type="compositionally biased region" description="Polar residues" evidence="1">
    <location>
        <begin position="367"/>
        <end position="385"/>
    </location>
</feature>
<reference evidence="2" key="1">
    <citation type="journal article" date="2020" name="Stud. Mycol.">
        <title>101 Dothideomycetes genomes: a test case for predicting lifestyles and emergence of pathogens.</title>
        <authorList>
            <person name="Haridas S."/>
            <person name="Albert R."/>
            <person name="Binder M."/>
            <person name="Bloem J."/>
            <person name="Labutti K."/>
            <person name="Salamov A."/>
            <person name="Andreopoulos B."/>
            <person name="Baker S."/>
            <person name="Barry K."/>
            <person name="Bills G."/>
            <person name="Bluhm B."/>
            <person name="Cannon C."/>
            <person name="Castanera R."/>
            <person name="Culley D."/>
            <person name="Daum C."/>
            <person name="Ezra D."/>
            <person name="Gonzalez J."/>
            <person name="Henrissat B."/>
            <person name="Kuo A."/>
            <person name="Liang C."/>
            <person name="Lipzen A."/>
            <person name="Lutzoni F."/>
            <person name="Magnuson J."/>
            <person name="Mondo S."/>
            <person name="Nolan M."/>
            <person name="Ohm R."/>
            <person name="Pangilinan J."/>
            <person name="Park H.-J."/>
            <person name="Ramirez L."/>
            <person name="Alfaro M."/>
            <person name="Sun H."/>
            <person name="Tritt A."/>
            <person name="Yoshinaga Y."/>
            <person name="Zwiers L.-H."/>
            <person name="Turgeon B."/>
            <person name="Goodwin S."/>
            <person name="Spatafora J."/>
            <person name="Crous P."/>
            <person name="Grigoriev I."/>
        </authorList>
    </citation>
    <scope>NUCLEOTIDE SEQUENCE</scope>
    <source>
        <strain evidence="2">CBS 122367</strain>
    </source>
</reference>
<feature type="region of interest" description="Disordered" evidence="1">
    <location>
        <begin position="61"/>
        <end position="86"/>
    </location>
</feature>
<feature type="compositionally biased region" description="Basic and acidic residues" evidence="1">
    <location>
        <begin position="398"/>
        <end position="414"/>
    </location>
</feature>
<feature type="region of interest" description="Disordered" evidence="1">
    <location>
        <begin position="340"/>
        <end position="445"/>
    </location>
</feature>
<proteinExistence type="predicted"/>
<feature type="region of interest" description="Disordered" evidence="1">
    <location>
        <begin position="1"/>
        <end position="42"/>
    </location>
</feature>
<sequence>MADVQVSSQLQQWSFEKPAITRPDRSSSAASSPDLSHHEPETLRIDAAAVQAAQKMVATERGSFHERYLSSEEDLSPMDGNSSEDYDSDVEIHEVKQCFQARKMSVSKWENGKSCDMAVTVSYVVAGRPKVIDLAALGSPIRDAAQRPASMQQPPITTTDVKRKNARHTMMPSTSTTRSNSPVISVDSRRPSTARSPYSHSNKSALNLSDSASYTGSTRSSSPSVSEKSTSTRPASAAASLHPLPRRSSLYLVSSASRTPTMGPMPPLTPQSPEPHAFLSSDPYESSTVGAASPIIKSGPHKRLRSISQRLSLAKIAITPSTRKWDSRINGKPGNMPLTPASPYSPMTPQTAPPTASTSPLKKLQRNSRMMTRPPTRNGSSSEMPNVTIMPAPPTRRFASERMVARGANEREPPVELPPFPDDATGQSSIKSRKIRKRKSLMDLL</sequence>
<dbReference type="OrthoDB" id="3926619at2759"/>
<evidence type="ECO:0000256" key="1">
    <source>
        <dbReference type="SAM" id="MobiDB-lite"/>
    </source>
</evidence>
<keyword evidence="3" id="KW-1185">Reference proteome</keyword>
<feature type="compositionally biased region" description="Polar residues" evidence="1">
    <location>
        <begin position="171"/>
        <end position="183"/>
    </location>
</feature>
<accession>A0A6G1J4Y1</accession>
<feature type="compositionally biased region" description="Low complexity" evidence="1">
    <location>
        <begin position="209"/>
        <end position="240"/>
    </location>
</feature>
<organism evidence="2 3">
    <name type="scientific">Lentithecium fluviatile CBS 122367</name>
    <dbReference type="NCBI Taxonomy" id="1168545"/>
    <lineage>
        <taxon>Eukaryota</taxon>
        <taxon>Fungi</taxon>
        <taxon>Dikarya</taxon>
        <taxon>Ascomycota</taxon>
        <taxon>Pezizomycotina</taxon>
        <taxon>Dothideomycetes</taxon>
        <taxon>Pleosporomycetidae</taxon>
        <taxon>Pleosporales</taxon>
        <taxon>Massarineae</taxon>
        <taxon>Lentitheciaceae</taxon>
        <taxon>Lentithecium</taxon>
    </lineage>
</organism>
<evidence type="ECO:0000313" key="2">
    <source>
        <dbReference type="EMBL" id="KAF2685261.1"/>
    </source>
</evidence>
<feature type="compositionally biased region" description="Acidic residues" evidence="1">
    <location>
        <begin position="71"/>
        <end position="86"/>
    </location>
</feature>
<feature type="region of interest" description="Disordered" evidence="1">
    <location>
        <begin position="144"/>
        <end position="243"/>
    </location>
</feature>
<name>A0A6G1J4Y1_9PLEO</name>
<dbReference type="EMBL" id="MU005579">
    <property type="protein sequence ID" value="KAF2685261.1"/>
    <property type="molecule type" value="Genomic_DNA"/>
</dbReference>
<feature type="compositionally biased region" description="Low complexity" evidence="1">
    <location>
        <begin position="345"/>
        <end position="360"/>
    </location>
</feature>
<feature type="compositionally biased region" description="Polar residues" evidence="1">
    <location>
        <begin position="1"/>
        <end position="14"/>
    </location>
</feature>
<feature type="compositionally biased region" description="Polar residues" evidence="1">
    <location>
        <begin position="149"/>
        <end position="159"/>
    </location>
</feature>